<dbReference type="Gene3D" id="3.30.70.1440">
    <property type="entry name" value="Multidrug efflux transporter AcrB pore domain"/>
    <property type="match status" value="1"/>
</dbReference>
<dbReference type="PANTHER" id="PTHR32063:SF18">
    <property type="entry name" value="CATION EFFLUX SYSTEM PROTEIN"/>
    <property type="match status" value="1"/>
</dbReference>
<feature type="transmembrane region" description="Helical" evidence="1">
    <location>
        <begin position="522"/>
        <end position="544"/>
    </location>
</feature>
<evidence type="ECO:0000313" key="4">
    <source>
        <dbReference type="Proteomes" id="UP000287756"/>
    </source>
</evidence>
<dbReference type="GO" id="GO:0042910">
    <property type="term" value="F:xenobiotic transmembrane transporter activity"/>
    <property type="evidence" value="ECO:0007669"/>
    <property type="project" value="TreeGrafter"/>
</dbReference>
<feature type="transmembrane region" description="Helical" evidence="1">
    <location>
        <begin position="991"/>
        <end position="1014"/>
    </location>
</feature>
<dbReference type="PROSITE" id="PS50156">
    <property type="entry name" value="SSD"/>
    <property type="match status" value="1"/>
</dbReference>
<dbReference type="RefSeq" id="WP_128522580.1">
    <property type="nucleotide sequence ID" value="NZ_CP026118.1"/>
</dbReference>
<dbReference type="OrthoDB" id="9757876at2"/>
<name>A0A410M778_9BACI</name>
<dbReference type="Proteomes" id="UP000287756">
    <property type="component" value="Chromosome"/>
</dbReference>
<accession>A0A410M778</accession>
<dbReference type="Pfam" id="PF00873">
    <property type="entry name" value="ACR_tran"/>
    <property type="match status" value="1"/>
</dbReference>
<feature type="transmembrane region" description="Helical" evidence="1">
    <location>
        <begin position="325"/>
        <end position="346"/>
    </location>
</feature>
<keyword evidence="1" id="KW-0812">Transmembrane</keyword>
<protein>
    <submittedName>
        <fullName evidence="3">AcrB/AcrD/AcrF family protein</fullName>
    </submittedName>
</protein>
<keyword evidence="1" id="KW-1133">Transmembrane helix</keyword>
<keyword evidence="1" id="KW-0472">Membrane</keyword>
<dbReference type="SUPFAM" id="SSF82866">
    <property type="entry name" value="Multidrug efflux transporter AcrB transmembrane domain"/>
    <property type="match status" value="2"/>
</dbReference>
<dbReference type="KEGG" id="hli:HLI_00675"/>
<dbReference type="PRINTS" id="PR00702">
    <property type="entry name" value="ACRIFLAVINRP"/>
</dbReference>
<feature type="transmembrane region" description="Helical" evidence="1">
    <location>
        <begin position="959"/>
        <end position="979"/>
    </location>
</feature>
<dbReference type="AlphaFoldDB" id="A0A410M778"/>
<feature type="transmembrane region" description="Helical" evidence="1">
    <location>
        <begin position="913"/>
        <end position="938"/>
    </location>
</feature>
<feature type="transmembrane region" description="Helical" evidence="1">
    <location>
        <begin position="460"/>
        <end position="479"/>
    </location>
</feature>
<dbReference type="SUPFAM" id="SSF82714">
    <property type="entry name" value="Multidrug efflux transporter AcrB TolC docking domain, DN and DC subdomains"/>
    <property type="match status" value="1"/>
</dbReference>
<dbReference type="InterPro" id="IPR000731">
    <property type="entry name" value="SSD"/>
</dbReference>
<organism evidence="3 4">
    <name type="scientific">Halobacillus litoralis</name>
    <dbReference type="NCBI Taxonomy" id="45668"/>
    <lineage>
        <taxon>Bacteria</taxon>
        <taxon>Bacillati</taxon>
        <taxon>Bacillota</taxon>
        <taxon>Bacilli</taxon>
        <taxon>Bacillales</taxon>
        <taxon>Bacillaceae</taxon>
        <taxon>Halobacillus</taxon>
    </lineage>
</organism>
<reference evidence="3 4" key="1">
    <citation type="submission" date="2018-01" db="EMBL/GenBank/DDBJ databases">
        <title>The whole genome sequencing and assembly of Halobacillus litoralis ERB031 strain.</title>
        <authorList>
            <person name="Lee S.-J."/>
            <person name="Park M.-K."/>
            <person name="Kim J.-Y."/>
            <person name="Lee Y.-J."/>
            <person name="Yi H."/>
            <person name="Bahn Y.-S."/>
            <person name="Kim J.F."/>
            <person name="Lee D.-W."/>
        </authorList>
    </citation>
    <scope>NUCLEOTIDE SEQUENCE [LARGE SCALE GENOMIC DNA]</scope>
    <source>
        <strain evidence="3 4">ERB 031</strain>
    </source>
</reference>
<feature type="transmembrane region" description="Helical" evidence="1">
    <location>
        <begin position="381"/>
        <end position="400"/>
    </location>
</feature>
<feature type="transmembrane region" description="Helical" evidence="1">
    <location>
        <begin position="429"/>
        <end position="448"/>
    </location>
</feature>
<evidence type="ECO:0000256" key="1">
    <source>
        <dbReference type="SAM" id="Phobius"/>
    </source>
</evidence>
<dbReference type="EMBL" id="CP026118">
    <property type="protein sequence ID" value="QAS50818.1"/>
    <property type="molecule type" value="Genomic_DNA"/>
</dbReference>
<proteinExistence type="predicted"/>
<dbReference type="Gene3D" id="3.30.70.1430">
    <property type="entry name" value="Multidrug efflux transporter AcrB pore domain"/>
    <property type="match status" value="2"/>
</dbReference>
<feature type="transmembrane region" description="Helical" evidence="1">
    <location>
        <begin position="353"/>
        <end position="375"/>
    </location>
</feature>
<dbReference type="Gene3D" id="3.30.70.1320">
    <property type="entry name" value="Multidrug efflux transporter AcrB pore domain like"/>
    <property type="match status" value="1"/>
</dbReference>
<evidence type="ECO:0000313" key="3">
    <source>
        <dbReference type="EMBL" id="QAS50818.1"/>
    </source>
</evidence>
<evidence type="ECO:0000259" key="2">
    <source>
        <dbReference type="PROSITE" id="PS50156"/>
    </source>
</evidence>
<dbReference type="GO" id="GO:0005886">
    <property type="term" value="C:plasma membrane"/>
    <property type="evidence" value="ECO:0007669"/>
    <property type="project" value="TreeGrafter"/>
</dbReference>
<dbReference type="InterPro" id="IPR001036">
    <property type="entry name" value="Acrflvin-R"/>
</dbReference>
<sequence length="1025" mass="111550">MKSILKYNKIVWVFIALLIFTGVFTYLQLPKREIPEIDVNAASISTVYPGATPIEVERTITNPIEDELLNIQGIEEVTSASTTGFGSITATLSGEADRNTVNSKIRQTVSDAARSFPDEVQDPDINTDLSTSAVASYHLLAEDTNALYELRSKLDEWEDQLTEISGVESISIKGLPEQQVSISLDNELLNENRLSPFSIINLLREEIGPAAIGTEEDGNEVKQLIVNKYSDIEELSSLSIGKNNDGEVLSLSDIGSIEITNKDAEDLIIHEGKSALSVTILAEDGVNISALQEQITNRVDSLSNELPPSIQVDRFYTQSTIINEVFTNLVTSFSISLIAVFIIMALGLPISSAILVGLAIPISILIGLIPLPYLGVDLNQISIIGMIIAIGILVDDAIVVNDNIQRRFQLGDGPLEGTIRGVKEVGKSIITSTLMIIFSFLPLMFLSGTNGDFIRALPSVLIFTVVASTIIALTFIPTVQYVRERRQKQNTETKKGVLGRAFDGMENIYADKILPKTTKKPWVTAVTGLALCAALALLVIRIPFEFFPAADRPEVTVSIENPQGTPIDETQTQLQDMVQFLEDREENITETAIYTGSGLPNLFSSGLQRSGENTGQLLIRVDREQTSASNFIEEWEKPLREAYPDAEIFLETIVSGPPPSPPIQVQIQGNETGPLIEEAKKARDQLADVEGAEIATINAGEKQPFIEYNPDRELLTENNISIDQLTSQLQLANTGIPLGTYDNSGNRLQMEVILDDGNSEGVALSDLKIAGGGSDSPSSQPPQTLSLDEIISVDQTQRIGVLPHLNGKRTITIEAYPEEGMEESFSAKASETVEQIKENLPEGYSLVESGESDATTEFFIEVSKLFVIVLFLIYLTIAIQFNSLLMPMLITGTVFLAITGAIIGLFVSGQPLSFLATLGIVSLSGIVVRNSVILVEFIEQNRQDYSSIVEAVIEAGRARIRPIVLTSLTSIAALTPIIYSGDVLFKPLAVSIVSGLLFSTVLTLILVPAFYLIIAKITNRKATRS</sequence>
<feature type="transmembrane region" description="Helical" evidence="1">
    <location>
        <begin position="858"/>
        <end position="877"/>
    </location>
</feature>
<gene>
    <name evidence="3" type="ORF">HLI_00675</name>
</gene>
<dbReference type="PANTHER" id="PTHR32063">
    <property type="match status" value="1"/>
</dbReference>
<dbReference type="Gene3D" id="1.20.1640.10">
    <property type="entry name" value="Multidrug efflux transporter AcrB transmembrane domain"/>
    <property type="match status" value="2"/>
</dbReference>
<dbReference type="InterPro" id="IPR027463">
    <property type="entry name" value="AcrB_DN_DC_subdom"/>
</dbReference>
<feature type="transmembrane region" description="Helical" evidence="1">
    <location>
        <begin position="884"/>
        <end position="907"/>
    </location>
</feature>
<dbReference type="Gene3D" id="3.30.2090.10">
    <property type="entry name" value="Multidrug efflux transporter AcrB TolC docking domain, DN and DC subdomains"/>
    <property type="match status" value="2"/>
</dbReference>
<feature type="domain" description="SSD" evidence="2">
    <location>
        <begin position="326"/>
        <end position="476"/>
    </location>
</feature>
<dbReference type="SUPFAM" id="SSF82693">
    <property type="entry name" value="Multidrug efflux transporter AcrB pore domain, PN1, PN2, PC1 and PC2 subdomains"/>
    <property type="match status" value="2"/>
</dbReference>